<proteinExistence type="predicted"/>
<feature type="compositionally biased region" description="Polar residues" evidence="1">
    <location>
        <begin position="130"/>
        <end position="141"/>
    </location>
</feature>
<evidence type="ECO:0008006" key="4">
    <source>
        <dbReference type="Google" id="ProtNLM"/>
    </source>
</evidence>
<dbReference type="RefSeq" id="WP_145261752.1">
    <property type="nucleotide sequence ID" value="NZ_CP036279.1"/>
</dbReference>
<dbReference type="SUPFAM" id="SSF49464">
    <property type="entry name" value="Carboxypeptidase regulatory domain-like"/>
    <property type="match status" value="1"/>
</dbReference>
<protein>
    <recommendedName>
        <fullName evidence="4">Nickel uptake substrate-specific transmembrane region</fullName>
    </recommendedName>
</protein>
<dbReference type="PROSITE" id="PS51257">
    <property type="entry name" value="PROKAR_LIPOPROTEIN"/>
    <property type="match status" value="1"/>
</dbReference>
<dbReference type="OrthoDB" id="289394at2"/>
<dbReference type="Proteomes" id="UP000317093">
    <property type="component" value="Chromosome"/>
</dbReference>
<dbReference type="AlphaFoldDB" id="A0A518BAA2"/>
<evidence type="ECO:0000256" key="1">
    <source>
        <dbReference type="SAM" id="MobiDB-lite"/>
    </source>
</evidence>
<dbReference type="InterPro" id="IPR008969">
    <property type="entry name" value="CarboxyPept-like_regulatory"/>
</dbReference>
<feature type="compositionally biased region" description="Basic and acidic residues" evidence="1">
    <location>
        <begin position="117"/>
        <end position="128"/>
    </location>
</feature>
<gene>
    <name evidence="2" type="ORF">Pan216_48010</name>
</gene>
<name>A0A518BAA2_9BACT</name>
<keyword evidence="3" id="KW-1185">Reference proteome</keyword>
<dbReference type="EMBL" id="CP036279">
    <property type="protein sequence ID" value="QDU63920.1"/>
    <property type="molecule type" value="Genomic_DNA"/>
</dbReference>
<feature type="region of interest" description="Disordered" evidence="1">
    <location>
        <begin position="80"/>
        <end position="141"/>
    </location>
</feature>
<dbReference type="KEGG" id="knv:Pan216_48010"/>
<evidence type="ECO:0000313" key="3">
    <source>
        <dbReference type="Proteomes" id="UP000317093"/>
    </source>
</evidence>
<feature type="compositionally biased region" description="Basic and acidic residues" evidence="1">
    <location>
        <begin position="99"/>
        <end position="109"/>
    </location>
</feature>
<evidence type="ECO:0000313" key="2">
    <source>
        <dbReference type="EMBL" id="QDU63920.1"/>
    </source>
</evidence>
<organism evidence="2 3">
    <name type="scientific">Kolteria novifilia</name>
    <dbReference type="NCBI Taxonomy" id="2527975"/>
    <lineage>
        <taxon>Bacteria</taxon>
        <taxon>Pseudomonadati</taxon>
        <taxon>Planctomycetota</taxon>
        <taxon>Planctomycetia</taxon>
        <taxon>Kolteriales</taxon>
        <taxon>Kolteriaceae</taxon>
        <taxon>Kolteria</taxon>
    </lineage>
</organism>
<reference evidence="2 3" key="1">
    <citation type="submission" date="2019-02" db="EMBL/GenBank/DDBJ databases">
        <title>Deep-cultivation of Planctomycetes and their phenomic and genomic characterization uncovers novel biology.</title>
        <authorList>
            <person name="Wiegand S."/>
            <person name="Jogler M."/>
            <person name="Boedeker C."/>
            <person name="Pinto D."/>
            <person name="Vollmers J."/>
            <person name="Rivas-Marin E."/>
            <person name="Kohn T."/>
            <person name="Peeters S.H."/>
            <person name="Heuer A."/>
            <person name="Rast P."/>
            <person name="Oberbeckmann S."/>
            <person name="Bunk B."/>
            <person name="Jeske O."/>
            <person name="Meyerdierks A."/>
            <person name="Storesund J.E."/>
            <person name="Kallscheuer N."/>
            <person name="Luecker S."/>
            <person name="Lage O.M."/>
            <person name="Pohl T."/>
            <person name="Merkel B.J."/>
            <person name="Hornburger P."/>
            <person name="Mueller R.-W."/>
            <person name="Bruemmer F."/>
            <person name="Labrenz M."/>
            <person name="Spormann A.M."/>
            <person name="Op den Camp H."/>
            <person name="Overmann J."/>
            <person name="Amann R."/>
            <person name="Jetten M.S.M."/>
            <person name="Mascher T."/>
            <person name="Medema M.H."/>
            <person name="Devos D.P."/>
            <person name="Kaster A.-K."/>
            <person name="Ovreas L."/>
            <person name="Rohde M."/>
            <person name="Galperin M.Y."/>
            <person name="Jogler C."/>
        </authorList>
    </citation>
    <scope>NUCLEOTIDE SEQUENCE [LARGE SCALE GENOMIC DNA]</scope>
    <source>
        <strain evidence="2 3">Pan216</strain>
    </source>
</reference>
<accession>A0A518BAA2</accession>
<sequence length="141" mass="14880">MRCCATGLSCVLLFGALGCGGSDGPELGRVEGTVTLDGKPLPAAEVTFKPIKGRPAQATTNEEGHYELVYGPGKQGAMVGENKISVSTRKPPEQGETLDDGRPNPDKGVPELVPAKYNEETTLKRDVKPGSNTIDLELQSK</sequence>